<gene>
    <name evidence="1" type="ORF">GCM10010151_72330</name>
</gene>
<evidence type="ECO:0000313" key="1">
    <source>
        <dbReference type="EMBL" id="GAA0371892.1"/>
    </source>
</evidence>
<protein>
    <submittedName>
        <fullName evidence="1">Uncharacterized protein</fullName>
    </submittedName>
</protein>
<dbReference type="Proteomes" id="UP001501822">
    <property type="component" value="Unassembled WGS sequence"/>
</dbReference>
<dbReference type="RefSeq" id="WP_252810332.1">
    <property type="nucleotide sequence ID" value="NZ_BAAABM010000071.1"/>
</dbReference>
<reference evidence="2" key="1">
    <citation type="journal article" date="2019" name="Int. J. Syst. Evol. Microbiol.">
        <title>The Global Catalogue of Microorganisms (GCM) 10K type strain sequencing project: providing services to taxonomists for standard genome sequencing and annotation.</title>
        <authorList>
            <consortium name="The Broad Institute Genomics Platform"/>
            <consortium name="The Broad Institute Genome Sequencing Center for Infectious Disease"/>
            <person name="Wu L."/>
            <person name="Ma J."/>
        </authorList>
    </citation>
    <scope>NUCLEOTIDE SEQUENCE [LARGE SCALE GENOMIC DNA]</scope>
    <source>
        <strain evidence="2">JCM 3146</strain>
    </source>
</reference>
<accession>A0ABP3HM08</accession>
<dbReference type="EMBL" id="BAAABM010000071">
    <property type="protein sequence ID" value="GAA0371892.1"/>
    <property type="molecule type" value="Genomic_DNA"/>
</dbReference>
<comment type="caution">
    <text evidence="1">The sequence shown here is derived from an EMBL/GenBank/DDBJ whole genome shotgun (WGS) entry which is preliminary data.</text>
</comment>
<name>A0ABP3HM08_9ACTN</name>
<keyword evidence="2" id="KW-1185">Reference proteome</keyword>
<proteinExistence type="predicted"/>
<sequence>MFDERRLGYLEGLARELGERGLVARVVRSRSGPAFCRVVNPDAASMSENVTCAPAPDTPDQRSWYFWWSWGEPMHDVEDPCGAAVKVARVLEAHGA</sequence>
<organism evidence="1 2">
    <name type="scientific">Actinoallomurus spadix</name>
    <dbReference type="NCBI Taxonomy" id="79912"/>
    <lineage>
        <taxon>Bacteria</taxon>
        <taxon>Bacillati</taxon>
        <taxon>Actinomycetota</taxon>
        <taxon>Actinomycetes</taxon>
        <taxon>Streptosporangiales</taxon>
        <taxon>Thermomonosporaceae</taxon>
        <taxon>Actinoallomurus</taxon>
    </lineage>
</organism>
<evidence type="ECO:0000313" key="2">
    <source>
        <dbReference type="Proteomes" id="UP001501822"/>
    </source>
</evidence>